<name>A0ABR1R5H5_9PEZI</name>
<protein>
    <submittedName>
        <fullName evidence="2">Uncharacterized protein</fullName>
    </submittedName>
</protein>
<comment type="caution">
    <text evidence="2">The sequence shown here is derived from an EMBL/GenBank/DDBJ whole genome shotgun (WGS) entry which is preliminary data.</text>
</comment>
<sequence length="150" mass="16546">MQSARTIQSQSSSPTVPTTATPAVQRSDLNYFYSTAPATTGQFRTNSPIQLSLPHLPFQGKATQTSRLESFRDQRPDQKEKKRAKTWTLSSTALALSSPPVAQCPVPEPSAQSPEPREPQQQRYAPLPIHQTWSQCACLVSQADPTSYMT</sequence>
<dbReference type="EMBL" id="JAQQWI010000018">
    <property type="protein sequence ID" value="KAK8001040.1"/>
    <property type="molecule type" value="Genomic_DNA"/>
</dbReference>
<accession>A0ABR1R5H5</accession>
<feature type="region of interest" description="Disordered" evidence="1">
    <location>
        <begin position="1"/>
        <end position="124"/>
    </location>
</feature>
<feature type="compositionally biased region" description="Low complexity" evidence="1">
    <location>
        <begin position="8"/>
        <end position="25"/>
    </location>
</feature>
<dbReference type="Proteomes" id="UP001396898">
    <property type="component" value="Unassembled WGS sequence"/>
</dbReference>
<proteinExistence type="predicted"/>
<feature type="compositionally biased region" description="Basic and acidic residues" evidence="1">
    <location>
        <begin position="69"/>
        <end position="80"/>
    </location>
</feature>
<evidence type="ECO:0000313" key="2">
    <source>
        <dbReference type="EMBL" id="KAK8001040.1"/>
    </source>
</evidence>
<evidence type="ECO:0000313" key="3">
    <source>
        <dbReference type="Proteomes" id="UP001396898"/>
    </source>
</evidence>
<keyword evidence="3" id="KW-1185">Reference proteome</keyword>
<reference evidence="2 3" key="1">
    <citation type="submission" date="2023-01" db="EMBL/GenBank/DDBJ databases">
        <title>Analysis of 21 Apiospora genomes using comparative genomics revels a genus with tremendous synthesis potential of carbohydrate active enzymes and secondary metabolites.</title>
        <authorList>
            <person name="Sorensen T."/>
        </authorList>
    </citation>
    <scope>NUCLEOTIDE SEQUENCE [LARGE SCALE GENOMIC DNA]</scope>
    <source>
        <strain evidence="2 3">CBS 20057</strain>
    </source>
</reference>
<feature type="compositionally biased region" description="Low complexity" evidence="1">
    <location>
        <begin position="86"/>
        <end position="98"/>
    </location>
</feature>
<gene>
    <name evidence="2" type="ORF">PG991_013262</name>
</gene>
<feature type="compositionally biased region" description="Polar residues" evidence="1">
    <location>
        <begin position="32"/>
        <end position="50"/>
    </location>
</feature>
<evidence type="ECO:0000256" key="1">
    <source>
        <dbReference type="SAM" id="MobiDB-lite"/>
    </source>
</evidence>
<organism evidence="2 3">
    <name type="scientific">Apiospora marii</name>
    <dbReference type="NCBI Taxonomy" id="335849"/>
    <lineage>
        <taxon>Eukaryota</taxon>
        <taxon>Fungi</taxon>
        <taxon>Dikarya</taxon>
        <taxon>Ascomycota</taxon>
        <taxon>Pezizomycotina</taxon>
        <taxon>Sordariomycetes</taxon>
        <taxon>Xylariomycetidae</taxon>
        <taxon>Amphisphaeriales</taxon>
        <taxon>Apiosporaceae</taxon>
        <taxon>Apiospora</taxon>
    </lineage>
</organism>